<evidence type="ECO:0000313" key="1">
    <source>
        <dbReference type="EMBL" id="MBB5078971.1"/>
    </source>
</evidence>
<dbReference type="AlphaFoldDB" id="A0A7W8EH12"/>
<comment type="caution">
    <text evidence="1">The sequence shown here is derived from an EMBL/GenBank/DDBJ whole genome shotgun (WGS) entry which is preliminary data.</text>
</comment>
<evidence type="ECO:0000313" key="2">
    <source>
        <dbReference type="Proteomes" id="UP000568380"/>
    </source>
</evidence>
<organism evidence="1 2">
    <name type="scientific">Nonomuraea endophytica</name>
    <dbReference type="NCBI Taxonomy" id="714136"/>
    <lineage>
        <taxon>Bacteria</taxon>
        <taxon>Bacillati</taxon>
        <taxon>Actinomycetota</taxon>
        <taxon>Actinomycetes</taxon>
        <taxon>Streptosporangiales</taxon>
        <taxon>Streptosporangiaceae</taxon>
        <taxon>Nonomuraea</taxon>
    </lineage>
</organism>
<sequence length="306" mass="33237">MESPLQMLCAVEAHHAGLLGERTVIVPRARQRALVATRRELAGLDLPDGLELARPSEEMPRPVQVVGDAFSGRVQLRWLTSRPGRIVIVDDGLATLRLLELLAAGPYRALLRARHKAGLPRRVLGTAAALRLAGSSTAVFTALPVKDDLADAVRERGIDLVSHDFGWLRAQPLRSPGPAERTVVLGTSLVRNGLVHRERYLRWLTELAATEPLAYFPHRREDPIDVAVISERPGITVHDVGVPAELTLRGLDASQRVLSLPSTAITSLRVLLGTRGVAVEPVEVPDDWWTSRAAPALRSHLTGVAG</sequence>
<proteinExistence type="predicted"/>
<accession>A0A7W8EH12</accession>
<keyword evidence="2" id="KW-1185">Reference proteome</keyword>
<dbReference type="Proteomes" id="UP000568380">
    <property type="component" value="Unassembled WGS sequence"/>
</dbReference>
<dbReference type="RefSeq" id="WP_312896467.1">
    <property type="nucleotide sequence ID" value="NZ_JACHIN010000005.1"/>
</dbReference>
<reference evidence="1 2" key="1">
    <citation type="submission" date="2020-08" db="EMBL/GenBank/DDBJ databases">
        <title>Genomic Encyclopedia of Type Strains, Phase IV (KMG-IV): sequencing the most valuable type-strain genomes for metagenomic binning, comparative biology and taxonomic classification.</title>
        <authorList>
            <person name="Goeker M."/>
        </authorList>
    </citation>
    <scope>NUCLEOTIDE SEQUENCE [LARGE SCALE GENOMIC DNA]</scope>
    <source>
        <strain evidence="1 2">DSM 45385</strain>
    </source>
</reference>
<name>A0A7W8EH12_9ACTN</name>
<gene>
    <name evidence="1" type="ORF">HNR40_004457</name>
</gene>
<protein>
    <submittedName>
        <fullName evidence="1">Uncharacterized protein</fullName>
    </submittedName>
</protein>
<dbReference type="EMBL" id="JACHIN010000005">
    <property type="protein sequence ID" value="MBB5078971.1"/>
    <property type="molecule type" value="Genomic_DNA"/>
</dbReference>